<dbReference type="VEuPathDB" id="AmoebaDB:NAEGRDRAFT_45367"/>
<dbReference type="KEGG" id="ngr:NAEGRDRAFT_45367"/>
<dbReference type="GO" id="GO:0004114">
    <property type="term" value="F:3',5'-cyclic-nucleotide phosphodiesterase activity"/>
    <property type="evidence" value="ECO:0007669"/>
    <property type="project" value="InterPro"/>
</dbReference>
<keyword evidence="5" id="KW-0175">Coiled coil</keyword>
<dbReference type="eggNOG" id="KOG3688">
    <property type="taxonomic scope" value="Eukaryota"/>
</dbReference>
<evidence type="ECO:0000256" key="2">
    <source>
        <dbReference type="ARBA" id="ARBA00022801"/>
    </source>
</evidence>
<dbReference type="GO" id="GO:0007165">
    <property type="term" value="P:signal transduction"/>
    <property type="evidence" value="ECO:0007669"/>
    <property type="project" value="InterPro"/>
</dbReference>
<feature type="coiled-coil region" evidence="5">
    <location>
        <begin position="146"/>
        <end position="180"/>
    </location>
</feature>
<dbReference type="PROSITE" id="PS51845">
    <property type="entry name" value="PDEASE_I_2"/>
    <property type="match status" value="1"/>
</dbReference>
<keyword evidence="8" id="KW-1185">Reference proteome</keyword>
<dbReference type="GO" id="GO:0046872">
    <property type="term" value="F:metal ion binding"/>
    <property type="evidence" value="ECO:0007669"/>
    <property type="project" value="UniProtKB-KW"/>
</dbReference>
<dbReference type="Proteomes" id="UP000006671">
    <property type="component" value="Unassembled WGS sequence"/>
</dbReference>
<name>D2UZ12_NAEGR</name>
<evidence type="ECO:0000256" key="4">
    <source>
        <dbReference type="PIRSR" id="PIRSR623088-3"/>
    </source>
</evidence>
<evidence type="ECO:0000256" key="1">
    <source>
        <dbReference type="ARBA" id="ARBA00022723"/>
    </source>
</evidence>
<dbReference type="Pfam" id="PF00233">
    <property type="entry name" value="PDEase_I"/>
    <property type="match status" value="1"/>
</dbReference>
<evidence type="ECO:0000256" key="5">
    <source>
        <dbReference type="SAM" id="Coils"/>
    </source>
</evidence>
<dbReference type="PANTHER" id="PTHR11347">
    <property type="entry name" value="CYCLIC NUCLEOTIDE PHOSPHODIESTERASE"/>
    <property type="match status" value="1"/>
</dbReference>
<keyword evidence="1 4" id="KW-0479">Metal-binding</keyword>
<feature type="binding site" evidence="4">
    <location>
        <position position="442"/>
    </location>
    <ligand>
        <name>Zn(2+)</name>
        <dbReference type="ChEBI" id="CHEBI:29105"/>
        <label>1</label>
    </ligand>
</feature>
<proteinExistence type="predicted"/>
<feature type="binding site" evidence="4">
    <location>
        <position position="442"/>
    </location>
    <ligand>
        <name>Zn(2+)</name>
        <dbReference type="ChEBI" id="CHEBI:29105"/>
        <label>2</label>
    </ligand>
</feature>
<sequence length="664" mass="76565">MGVVTSKEPKEAKPLDASKPAEAPKEVVYDAKVPIVFEEELNGLDLMFGFCRFTDKENNTTDFYISCIKREKDLVVIAVDGEVCFEKIVNCYEFEDLNGKLMVELNINKIRTELGFRMKPLMDTFYEKVFESFLVPLADFYFNNFEESEHDELRKLEKRCKKLEEKLAFLEYCKKCYEEDEKKKIPSPTPVTVVMPVKDVSMAVDEPPPLIISSSQISMLESKKSHHSLPPPTPVLVLKPVIGRKPLPVIETPMTVLEAISKLLSKKKSLIKEKQISYLDVDAFNCVVRALTCGKLEKKTVVYEIVKDTLETVKTAYRNRNKEQPKSNTPSWDPQINLKSALMKMSLWEFDVFEIPEKPMVSVGFYIFLENDLMRKFDIPEQTLINFLNQVEFGYNNNPFHNSRRAVEVLQAVNFFIHNSDLEYMLSDESIFAALIAAIILDFNHPGFNNTFQMNTNSYLSILYNNRSVLENHHLTGAFELLYSEENNIFKGLSEDQYQDIRETIIQIVLATDMSSHSFTLNRFRTKLGNDPDEADFSSLEDSRLMLQMVVKVADISYTFRETNQYLKWAGLLEEEFFIQGDTEKKMGYQPSVYGDRSRSLQRVFQRTYLASITNPILSTFTKALPKLSFLQGYLQKNEAVWPSPMNSSSFRLMPVTNIIEIVK</sequence>
<accession>D2UZ12</accession>
<keyword evidence="2" id="KW-0378">Hydrolase</keyword>
<evidence type="ECO:0000259" key="6">
    <source>
        <dbReference type="PROSITE" id="PS51845"/>
    </source>
</evidence>
<organism evidence="8">
    <name type="scientific">Naegleria gruberi</name>
    <name type="common">Amoeba</name>
    <dbReference type="NCBI Taxonomy" id="5762"/>
    <lineage>
        <taxon>Eukaryota</taxon>
        <taxon>Discoba</taxon>
        <taxon>Heterolobosea</taxon>
        <taxon>Tetramitia</taxon>
        <taxon>Eutetramitia</taxon>
        <taxon>Vahlkampfiidae</taxon>
        <taxon>Naegleria</taxon>
    </lineage>
</organism>
<evidence type="ECO:0000313" key="8">
    <source>
        <dbReference type="Proteomes" id="UP000006671"/>
    </source>
</evidence>
<dbReference type="InterPro" id="IPR036971">
    <property type="entry name" value="PDEase_catalytic_dom_sf"/>
</dbReference>
<gene>
    <name evidence="7" type="ORF">NAEGRDRAFT_45367</name>
</gene>
<reference evidence="7 8" key="1">
    <citation type="journal article" date="2010" name="Cell">
        <title>The genome of Naegleria gruberi illuminates early eukaryotic versatility.</title>
        <authorList>
            <person name="Fritz-Laylin L.K."/>
            <person name="Prochnik S.E."/>
            <person name="Ginger M.L."/>
            <person name="Dacks J.B."/>
            <person name="Carpenter M.L."/>
            <person name="Field M.C."/>
            <person name="Kuo A."/>
            <person name="Paredez A."/>
            <person name="Chapman J."/>
            <person name="Pham J."/>
            <person name="Shu S."/>
            <person name="Neupane R."/>
            <person name="Cipriano M."/>
            <person name="Mancuso J."/>
            <person name="Tu H."/>
            <person name="Salamov A."/>
            <person name="Lindquist E."/>
            <person name="Shapiro H."/>
            <person name="Lucas S."/>
            <person name="Grigoriev I.V."/>
            <person name="Cande W.Z."/>
            <person name="Fulton C."/>
            <person name="Rokhsar D.S."/>
            <person name="Dawson S.C."/>
        </authorList>
    </citation>
    <scope>NUCLEOTIDE SEQUENCE [LARGE SCALE GENOMIC DNA]</scope>
    <source>
        <strain evidence="7 8">NEG-M</strain>
    </source>
</reference>
<dbReference type="InterPro" id="IPR002073">
    <property type="entry name" value="PDEase_catalytic_dom"/>
</dbReference>
<dbReference type="SUPFAM" id="SSF109604">
    <property type="entry name" value="HD-domain/PDEase-like"/>
    <property type="match status" value="1"/>
</dbReference>
<dbReference type="GeneID" id="8863201"/>
<feature type="domain" description="PDEase" evidence="6">
    <location>
        <begin position="330"/>
        <end position="649"/>
    </location>
</feature>
<dbReference type="STRING" id="5762.D2UZ12"/>
<evidence type="ECO:0000256" key="3">
    <source>
        <dbReference type="PIRSR" id="PIRSR623088-1"/>
    </source>
</evidence>
<dbReference type="InParanoid" id="D2UZ12"/>
<dbReference type="Gene3D" id="1.10.1300.10">
    <property type="entry name" value="3'5'-cyclic nucleotide phosphodiesterase, catalytic domain"/>
    <property type="match status" value="1"/>
</dbReference>
<dbReference type="InterPro" id="IPR023088">
    <property type="entry name" value="PDEase"/>
</dbReference>
<dbReference type="OMA" id="VDAFNCV"/>
<feature type="active site" description="Proton donor" evidence="3">
    <location>
        <position position="401"/>
    </location>
</feature>
<evidence type="ECO:0000313" key="7">
    <source>
        <dbReference type="EMBL" id="EFC50070.1"/>
    </source>
</evidence>
<protein>
    <submittedName>
        <fullName evidence="7">Predicted protein</fullName>
    </submittedName>
</protein>
<dbReference type="AlphaFoldDB" id="D2UZ12"/>
<dbReference type="RefSeq" id="XP_002682814.1">
    <property type="nucleotide sequence ID" value="XM_002682768.1"/>
</dbReference>
<dbReference type="OrthoDB" id="546632at2759"/>
<dbReference type="PRINTS" id="PR00387">
    <property type="entry name" value="PDIESTERASE1"/>
</dbReference>
<dbReference type="EMBL" id="GG738846">
    <property type="protein sequence ID" value="EFC50070.1"/>
    <property type="molecule type" value="Genomic_DNA"/>
</dbReference>
<feature type="binding site" evidence="4">
    <location>
        <position position="555"/>
    </location>
    <ligand>
        <name>Zn(2+)</name>
        <dbReference type="ChEBI" id="CHEBI:29105"/>
        <label>1</label>
    </ligand>
</feature>